<sequence>MKPYFLLFFLAFGQFCFAQSKPQGKWKPIFNGKNLKGWDVKIRGYALNENFGNTFRVVDGKMQVNYEAYTDFKEQFGHIFYKKPYSHYIVAAEYRFIGQQAPKGPDWAFRNSGIMVHGQPAATMGKDQDFPISIEVQLLGQDVNIKAPRTTANLCTPGTNVVMNGKLFTPHCTNSKSKTYYGDEWVRVEVMVLGDSIIKHIVNGDTVLTYYKPQIGGGTVSGFDPAVKKDGQMLTSGTISLQSESHPVEFRKVEVMDLEKYYRKKKK</sequence>
<gene>
    <name evidence="3" type="ordered locus">Halhy_5782</name>
</gene>
<evidence type="ECO:0000313" key="3">
    <source>
        <dbReference type="EMBL" id="AEE53605.1"/>
    </source>
</evidence>
<dbReference type="Pfam" id="PF06439">
    <property type="entry name" value="3keto-disac_hyd"/>
    <property type="match status" value="1"/>
</dbReference>
<dbReference type="HOGENOM" id="CLU_073042_1_1_10"/>
<dbReference type="RefSeq" id="WP_013768134.1">
    <property type="nucleotide sequence ID" value="NC_015510.1"/>
</dbReference>
<feature type="signal peptide" evidence="1">
    <location>
        <begin position="1"/>
        <end position="18"/>
    </location>
</feature>
<dbReference type="KEGG" id="hhy:Halhy_5782"/>
<proteinExistence type="predicted"/>
<dbReference type="GO" id="GO:0016787">
    <property type="term" value="F:hydrolase activity"/>
    <property type="evidence" value="ECO:0007669"/>
    <property type="project" value="InterPro"/>
</dbReference>
<reference evidence="3 4" key="1">
    <citation type="journal article" date="2011" name="Stand. Genomic Sci.">
        <title>Complete genome sequence of Haliscomenobacter hydrossis type strain (O).</title>
        <authorList>
            <consortium name="US DOE Joint Genome Institute (JGI-PGF)"/>
            <person name="Daligault H."/>
            <person name="Lapidus A."/>
            <person name="Zeytun A."/>
            <person name="Nolan M."/>
            <person name="Lucas S."/>
            <person name="Del Rio T.G."/>
            <person name="Tice H."/>
            <person name="Cheng J.F."/>
            <person name="Tapia R."/>
            <person name="Han C."/>
            <person name="Goodwin L."/>
            <person name="Pitluck S."/>
            <person name="Liolios K."/>
            <person name="Pagani I."/>
            <person name="Ivanova N."/>
            <person name="Huntemann M."/>
            <person name="Mavromatis K."/>
            <person name="Mikhailova N."/>
            <person name="Pati A."/>
            <person name="Chen A."/>
            <person name="Palaniappan K."/>
            <person name="Land M."/>
            <person name="Hauser L."/>
            <person name="Brambilla E.M."/>
            <person name="Rohde M."/>
            <person name="Verbarg S."/>
            <person name="Goker M."/>
            <person name="Bristow J."/>
            <person name="Eisen J.A."/>
            <person name="Markowitz V."/>
            <person name="Hugenholtz P."/>
            <person name="Kyrpides N.C."/>
            <person name="Klenk H.P."/>
            <person name="Woyke T."/>
        </authorList>
    </citation>
    <scope>NUCLEOTIDE SEQUENCE [LARGE SCALE GENOMIC DNA]</scope>
    <source>
        <strain evidence="4">ATCC 27775 / DSM 1100 / LMG 10767 / O</strain>
    </source>
</reference>
<reference key="2">
    <citation type="submission" date="2011-04" db="EMBL/GenBank/DDBJ databases">
        <title>Complete sequence of chromosome of Haliscomenobacter hydrossis DSM 1100.</title>
        <authorList>
            <consortium name="US DOE Joint Genome Institute (JGI-PGF)"/>
            <person name="Lucas S."/>
            <person name="Han J."/>
            <person name="Lapidus A."/>
            <person name="Bruce D."/>
            <person name="Goodwin L."/>
            <person name="Pitluck S."/>
            <person name="Peters L."/>
            <person name="Kyrpides N."/>
            <person name="Mavromatis K."/>
            <person name="Ivanova N."/>
            <person name="Ovchinnikova G."/>
            <person name="Pagani I."/>
            <person name="Daligault H."/>
            <person name="Detter J.C."/>
            <person name="Han C."/>
            <person name="Land M."/>
            <person name="Hauser L."/>
            <person name="Markowitz V."/>
            <person name="Cheng J.-F."/>
            <person name="Hugenholtz P."/>
            <person name="Woyke T."/>
            <person name="Wu D."/>
            <person name="Verbarg S."/>
            <person name="Frueling A."/>
            <person name="Brambilla E."/>
            <person name="Klenk H.-P."/>
            <person name="Eisen J.A."/>
        </authorList>
    </citation>
    <scope>NUCLEOTIDE SEQUENCE</scope>
    <source>
        <strain>DSM 1100</strain>
    </source>
</reference>
<evidence type="ECO:0000313" key="4">
    <source>
        <dbReference type="Proteomes" id="UP000008461"/>
    </source>
</evidence>
<feature type="chain" id="PRO_5003312242" description="3-keto-alpha-glucoside-1,2-lyase/3-keto-2-hydroxy-glucal hydratase domain-containing protein" evidence="1">
    <location>
        <begin position="19"/>
        <end position="267"/>
    </location>
</feature>
<keyword evidence="1" id="KW-0732">Signal</keyword>
<dbReference type="InterPro" id="IPR010496">
    <property type="entry name" value="AL/BT2_dom"/>
</dbReference>
<evidence type="ECO:0000259" key="2">
    <source>
        <dbReference type="Pfam" id="PF06439"/>
    </source>
</evidence>
<organism evidence="3 4">
    <name type="scientific">Haliscomenobacter hydrossis (strain ATCC 27775 / DSM 1100 / LMG 10767 / O)</name>
    <dbReference type="NCBI Taxonomy" id="760192"/>
    <lineage>
        <taxon>Bacteria</taxon>
        <taxon>Pseudomonadati</taxon>
        <taxon>Bacteroidota</taxon>
        <taxon>Saprospiria</taxon>
        <taxon>Saprospirales</taxon>
        <taxon>Haliscomenobacteraceae</taxon>
        <taxon>Haliscomenobacter</taxon>
    </lineage>
</organism>
<dbReference type="Proteomes" id="UP000008461">
    <property type="component" value="Chromosome"/>
</dbReference>
<name>F4KX05_HALH1</name>
<evidence type="ECO:0000256" key="1">
    <source>
        <dbReference type="SAM" id="SignalP"/>
    </source>
</evidence>
<dbReference type="eggNOG" id="ENOG502Z7HW">
    <property type="taxonomic scope" value="Bacteria"/>
</dbReference>
<keyword evidence="4" id="KW-1185">Reference proteome</keyword>
<dbReference type="OrthoDB" id="9787527at2"/>
<dbReference type="AlphaFoldDB" id="F4KX05"/>
<feature type="domain" description="3-keto-alpha-glucoside-1,2-lyase/3-keto-2-hydroxy-glucal hydratase" evidence="2">
    <location>
        <begin position="25"/>
        <end position="255"/>
    </location>
</feature>
<dbReference type="STRING" id="760192.Halhy_5782"/>
<accession>F4KX05</accession>
<dbReference type="EMBL" id="CP002691">
    <property type="protein sequence ID" value="AEE53605.1"/>
    <property type="molecule type" value="Genomic_DNA"/>
</dbReference>
<dbReference type="Gene3D" id="2.60.120.560">
    <property type="entry name" value="Exo-inulinase, domain 1"/>
    <property type="match status" value="1"/>
</dbReference>
<protein>
    <recommendedName>
        <fullName evidence="2">3-keto-alpha-glucoside-1,2-lyase/3-keto-2-hydroxy-glucal hydratase domain-containing protein</fullName>
    </recommendedName>
</protein>